<dbReference type="CDD" id="cd00732">
    <property type="entry name" value="CheW"/>
    <property type="match status" value="1"/>
</dbReference>
<accession>G9QMT5</accession>
<proteinExistence type="predicted"/>
<dbReference type="EMBL" id="ACWF01000120">
    <property type="protein sequence ID" value="EHL76906.1"/>
    <property type="molecule type" value="Genomic_DNA"/>
</dbReference>
<comment type="caution">
    <text evidence="2">The sequence shown here is derived from an EMBL/GenBank/DDBJ whole genome shotgun (WGS) entry which is preliminary data.</text>
</comment>
<dbReference type="PANTHER" id="PTHR22617:SF23">
    <property type="entry name" value="CHEMOTAXIS PROTEIN CHEW"/>
    <property type="match status" value="1"/>
</dbReference>
<evidence type="ECO:0000313" key="2">
    <source>
        <dbReference type="EMBL" id="EHL76906.1"/>
    </source>
</evidence>
<sequence length="146" mass="16400">MSKISAPSVLKVIAFQLGDNEYALPIHQVQSIERLMPITRVPKTVPFIKGVINLRGVVTPIIDLRTRFGLPEKEFDDGTRIIVATLNEMEVGFIVDGANDVLDISEEFIEPQPEMVGEIEAEYITGVAKWEKRLLILLSLEKILEK</sequence>
<keyword evidence="3" id="KW-1185">Reference proteome</keyword>
<dbReference type="GO" id="GO:0006935">
    <property type="term" value="P:chemotaxis"/>
    <property type="evidence" value="ECO:0007669"/>
    <property type="project" value="InterPro"/>
</dbReference>
<dbReference type="Gene3D" id="2.30.30.40">
    <property type="entry name" value="SH3 Domains"/>
    <property type="match status" value="1"/>
</dbReference>
<protein>
    <recommendedName>
        <fullName evidence="1">CheW-like domain-containing protein</fullName>
    </recommendedName>
</protein>
<dbReference type="PANTHER" id="PTHR22617">
    <property type="entry name" value="CHEMOTAXIS SENSOR HISTIDINE KINASE-RELATED"/>
    <property type="match status" value="1"/>
</dbReference>
<evidence type="ECO:0000259" key="1">
    <source>
        <dbReference type="PROSITE" id="PS50851"/>
    </source>
</evidence>
<dbReference type="InterPro" id="IPR036061">
    <property type="entry name" value="CheW-like_dom_sf"/>
</dbReference>
<dbReference type="HOGENOM" id="CLU_048995_3_1_9"/>
<organism evidence="2 3">
    <name type="scientific">Bacillus smithii 7_3_47FAA</name>
    <dbReference type="NCBI Taxonomy" id="665952"/>
    <lineage>
        <taxon>Bacteria</taxon>
        <taxon>Bacillati</taxon>
        <taxon>Bacillota</taxon>
        <taxon>Bacilli</taxon>
        <taxon>Bacillales</taxon>
        <taxon>Bacillaceae</taxon>
        <taxon>Bacillus</taxon>
    </lineage>
</organism>
<dbReference type="Pfam" id="PF01584">
    <property type="entry name" value="CheW"/>
    <property type="match status" value="1"/>
</dbReference>
<dbReference type="Proteomes" id="UP000011747">
    <property type="component" value="Unassembled WGS sequence"/>
</dbReference>
<feature type="domain" description="CheW-like" evidence="1">
    <location>
        <begin position="9"/>
        <end position="146"/>
    </location>
</feature>
<dbReference type="InterPro" id="IPR039315">
    <property type="entry name" value="CheW"/>
</dbReference>
<dbReference type="RefSeq" id="WP_003354603.1">
    <property type="nucleotide sequence ID" value="NZ_JH414757.1"/>
</dbReference>
<dbReference type="SUPFAM" id="SSF50341">
    <property type="entry name" value="CheW-like"/>
    <property type="match status" value="1"/>
</dbReference>
<dbReference type="Gene3D" id="2.40.50.180">
    <property type="entry name" value="CheA-289, Domain 4"/>
    <property type="match status" value="1"/>
</dbReference>
<dbReference type="GO" id="GO:0007165">
    <property type="term" value="P:signal transduction"/>
    <property type="evidence" value="ECO:0007669"/>
    <property type="project" value="InterPro"/>
</dbReference>
<evidence type="ECO:0000313" key="3">
    <source>
        <dbReference type="Proteomes" id="UP000011747"/>
    </source>
</evidence>
<name>G9QMT5_9BACI</name>
<dbReference type="SMART" id="SM00260">
    <property type="entry name" value="CheW"/>
    <property type="match status" value="1"/>
</dbReference>
<dbReference type="PROSITE" id="PS50851">
    <property type="entry name" value="CHEW"/>
    <property type="match status" value="1"/>
</dbReference>
<dbReference type="GO" id="GO:0005829">
    <property type="term" value="C:cytosol"/>
    <property type="evidence" value="ECO:0007669"/>
    <property type="project" value="TreeGrafter"/>
</dbReference>
<dbReference type="AlphaFoldDB" id="G9QMT5"/>
<dbReference type="InterPro" id="IPR002545">
    <property type="entry name" value="CheW-lke_dom"/>
</dbReference>
<gene>
    <name evidence="2" type="ORF">HMPREF1015_00852</name>
</gene>
<reference evidence="2 3" key="1">
    <citation type="submission" date="2011-09" db="EMBL/GenBank/DDBJ databases">
        <title>The Genome Sequence of Bacillus smithii 7_3_47FAA.</title>
        <authorList>
            <consortium name="The Broad Institute Genome Sequencing Platform"/>
            <person name="Earl A."/>
            <person name="Ward D."/>
            <person name="Feldgarden M."/>
            <person name="Gevers D."/>
            <person name="Daigneault M."/>
            <person name="Strauss J."/>
            <person name="Allen-Vercoe E."/>
            <person name="Young S.K."/>
            <person name="Zeng Q."/>
            <person name="Gargeya S."/>
            <person name="Fitzgerald M."/>
            <person name="Haas B."/>
            <person name="Abouelleil A."/>
            <person name="Alvarado L."/>
            <person name="Arachchi H.M."/>
            <person name="Berlin A."/>
            <person name="Brown A."/>
            <person name="Chapman S.B."/>
            <person name="Chen Z."/>
            <person name="Dunbar C."/>
            <person name="Freedman E."/>
            <person name="Gearin G."/>
            <person name="Goldberg J."/>
            <person name="Griggs A."/>
            <person name="Gujja S."/>
            <person name="Heiman D."/>
            <person name="Howarth C."/>
            <person name="Larson L."/>
            <person name="Lui A."/>
            <person name="MacDonald P.J.P."/>
            <person name="Montmayeur A."/>
            <person name="Murphy C."/>
            <person name="Neiman D."/>
            <person name="Pearson M."/>
            <person name="Priest M."/>
            <person name="Roberts A."/>
            <person name="Saif S."/>
            <person name="Shea T."/>
            <person name="Shenoy N."/>
            <person name="Sisk P."/>
            <person name="Stolte C."/>
            <person name="Sykes S."/>
            <person name="Wortman J."/>
            <person name="Nusbaum C."/>
            <person name="Birren B."/>
        </authorList>
    </citation>
    <scope>NUCLEOTIDE SEQUENCE [LARGE SCALE GENOMIC DNA]</scope>
    <source>
        <strain evidence="2 3">7_3_47FAA</strain>
    </source>
</reference>
<dbReference type="PATRIC" id="fig|665952.3.peg.2415"/>